<dbReference type="Proteomes" id="UP000317835">
    <property type="component" value="Chromosome"/>
</dbReference>
<dbReference type="EMBL" id="CP036426">
    <property type="protein sequence ID" value="QDV36554.1"/>
    <property type="molecule type" value="Genomic_DNA"/>
</dbReference>
<evidence type="ECO:0000313" key="9">
    <source>
        <dbReference type="EMBL" id="QDV36554.1"/>
    </source>
</evidence>
<dbReference type="HAMAP" id="MF_00009">
    <property type="entry name" value="Endoribonucl_YbeY"/>
    <property type="match status" value="1"/>
</dbReference>
<dbReference type="GO" id="GO:0008270">
    <property type="term" value="F:zinc ion binding"/>
    <property type="evidence" value="ECO:0007669"/>
    <property type="project" value="UniProtKB-UniRule"/>
</dbReference>
<keyword evidence="10" id="KW-1185">Reference proteome</keyword>
<dbReference type="InterPro" id="IPR002036">
    <property type="entry name" value="YbeY"/>
</dbReference>
<evidence type="ECO:0000256" key="5">
    <source>
        <dbReference type="ARBA" id="ARBA00022801"/>
    </source>
</evidence>
<feature type="binding site" evidence="7">
    <location>
        <position position="127"/>
    </location>
    <ligand>
        <name>Zn(2+)</name>
        <dbReference type="ChEBI" id="CHEBI:29105"/>
        <note>catalytic</note>
    </ligand>
</feature>
<dbReference type="OrthoDB" id="9807740at2"/>
<keyword evidence="3 7" id="KW-0479">Metal-binding</keyword>
<dbReference type="Gene3D" id="3.40.390.30">
    <property type="entry name" value="Metalloproteases ('zincins'), catalytic domain"/>
    <property type="match status" value="1"/>
</dbReference>
<evidence type="ECO:0000256" key="8">
    <source>
        <dbReference type="SAM" id="MobiDB-lite"/>
    </source>
</evidence>
<evidence type="ECO:0000313" key="10">
    <source>
        <dbReference type="Proteomes" id="UP000317835"/>
    </source>
</evidence>
<dbReference type="PANTHER" id="PTHR46986">
    <property type="entry name" value="ENDORIBONUCLEASE YBEY, CHLOROPLASTIC"/>
    <property type="match status" value="1"/>
</dbReference>
<dbReference type="RefSeq" id="WP_145273005.1">
    <property type="nucleotide sequence ID" value="NZ_CP036426.1"/>
</dbReference>
<dbReference type="GO" id="GO:0006364">
    <property type="term" value="P:rRNA processing"/>
    <property type="evidence" value="ECO:0007669"/>
    <property type="project" value="UniProtKB-UniRule"/>
</dbReference>
<dbReference type="GO" id="GO:0004521">
    <property type="term" value="F:RNA endonuclease activity"/>
    <property type="evidence" value="ECO:0007669"/>
    <property type="project" value="UniProtKB-UniRule"/>
</dbReference>
<evidence type="ECO:0000256" key="1">
    <source>
        <dbReference type="ARBA" id="ARBA00010875"/>
    </source>
</evidence>
<feature type="binding site" evidence="7">
    <location>
        <position position="117"/>
    </location>
    <ligand>
        <name>Zn(2+)</name>
        <dbReference type="ChEBI" id="CHEBI:29105"/>
        <note>catalytic</note>
    </ligand>
</feature>
<comment type="similarity">
    <text evidence="1 7">Belongs to the endoribonuclease YbeY family.</text>
</comment>
<evidence type="ECO:0000256" key="7">
    <source>
        <dbReference type="HAMAP-Rule" id="MF_00009"/>
    </source>
</evidence>
<keyword evidence="2 7" id="KW-0540">Nuclease</keyword>
<dbReference type="GO" id="GO:0004222">
    <property type="term" value="F:metalloendopeptidase activity"/>
    <property type="evidence" value="ECO:0007669"/>
    <property type="project" value="InterPro"/>
</dbReference>
<keyword evidence="6 7" id="KW-0862">Zinc</keyword>
<evidence type="ECO:0000256" key="4">
    <source>
        <dbReference type="ARBA" id="ARBA00022759"/>
    </source>
</evidence>
<dbReference type="PANTHER" id="PTHR46986:SF1">
    <property type="entry name" value="ENDORIBONUCLEASE YBEY, CHLOROPLASTIC"/>
    <property type="match status" value="1"/>
</dbReference>
<name>A0A518H6Z4_9BACT</name>
<reference evidence="9 10" key="1">
    <citation type="submission" date="2019-02" db="EMBL/GenBank/DDBJ databases">
        <title>Deep-cultivation of Planctomycetes and their phenomic and genomic characterization uncovers novel biology.</title>
        <authorList>
            <person name="Wiegand S."/>
            <person name="Jogler M."/>
            <person name="Boedeker C."/>
            <person name="Pinto D."/>
            <person name="Vollmers J."/>
            <person name="Rivas-Marin E."/>
            <person name="Kohn T."/>
            <person name="Peeters S.H."/>
            <person name="Heuer A."/>
            <person name="Rast P."/>
            <person name="Oberbeckmann S."/>
            <person name="Bunk B."/>
            <person name="Jeske O."/>
            <person name="Meyerdierks A."/>
            <person name="Storesund J.E."/>
            <person name="Kallscheuer N."/>
            <person name="Luecker S."/>
            <person name="Lage O.M."/>
            <person name="Pohl T."/>
            <person name="Merkel B.J."/>
            <person name="Hornburger P."/>
            <person name="Mueller R.-W."/>
            <person name="Bruemmer F."/>
            <person name="Labrenz M."/>
            <person name="Spormann A.M."/>
            <person name="Op den Camp H."/>
            <person name="Overmann J."/>
            <person name="Amann R."/>
            <person name="Jetten M.S.M."/>
            <person name="Mascher T."/>
            <person name="Medema M.H."/>
            <person name="Devos D.P."/>
            <person name="Kaster A.-K."/>
            <person name="Ovreas L."/>
            <person name="Rohde M."/>
            <person name="Galperin M.Y."/>
            <person name="Jogler C."/>
        </authorList>
    </citation>
    <scope>NUCLEOTIDE SEQUENCE [LARGE SCALE GENOMIC DNA]</scope>
    <source>
        <strain evidence="9 10">ElP</strain>
    </source>
</reference>
<keyword evidence="5 7" id="KW-0378">Hydrolase</keyword>
<gene>
    <name evidence="7 9" type="primary">ybeY</name>
    <name evidence="9" type="ORF">ElP_44820</name>
</gene>
<dbReference type="GO" id="GO:0005737">
    <property type="term" value="C:cytoplasm"/>
    <property type="evidence" value="ECO:0007669"/>
    <property type="project" value="UniProtKB-SubCell"/>
</dbReference>
<keyword evidence="4 7" id="KW-0255">Endonuclease</keyword>
<comment type="subcellular location">
    <subcellularLocation>
        <location evidence="7">Cytoplasm</location>
    </subcellularLocation>
</comment>
<dbReference type="KEGG" id="tpla:ElP_44820"/>
<keyword evidence="7" id="KW-0690">Ribosome biogenesis</keyword>
<feature type="region of interest" description="Disordered" evidence="8">
    <location>
        <begin position="145"/>
        <end position="171"/>
    </location>
</feature>
<keyword evidence="7" id="KW-0698">rRNA processing</keyword>
<dbReference type="InterPro" id="IPR023091">
    <property type="entry name" value="MetalPrtase_cat_dom_sf_prd"/>
</dbReference>
<protein>
    <recommendedName>
        <fullName evidence="7">Endoribonuclease YbeY</fullName>
        <ecNumber evidence="7">3.1.-.-</ecNumber>
    </recommendedName>
</protein>
<comment type="function">
    <text evidence="7">Single strand-specific metallo-endoribonuclease involved in late-stage 70S ribosome quality control and in maturation of the 3' terminus of the 16S rRNA.</text>
</comment>
<dbReference type="Pfam" id="PF02130">
    <property type="entry name" value="YbeY"/>
    <property type="match status" value="1"/>
</dbReference>
<feature type="binding site" evidence="7">
    <location>
        <position position="121"/>
    </location>
    <ligand>
        <name>Zn(2+)</name>
        <dbReference type="ChEBI" id="CHEBI:29105"/>
        <note>catalytic</note>
    </ligand>
</feature>
<dbReference type="NCBIfam" id="TIGR00043">
    <property type="entry name" value="rRNA maturation RNase YbeY"/>
    <property type="match status" value="1"/>
</dbReference>
<organism evidence="9 10">
    <name type="scientific">Tautonia plasticadhaerens</name>
    <dbReference type="NCBI Taxonomy" id="2527974"/>
    <lineage>
        <taxon>Bacteria</taxon>
        <taxon>Pseudomonadati</taxon>
        <taxon>Planctomycetota</taxon>
        <taxon>Planctomycetia</taxon>
        <taxon>Isosphaerales</taxon>
        <taxon>Isosphaeraceae</taxon>
        <taxon>Tautonia</taxon>
    </lineage>
</organism>
<evidence type="ECO:0000256" key="2">
    <source>
        <dbReference type="ARBA" id="ARBA00022722"/>
    </source>
</evidence>
<comment type="cofactor">
    <cofactor evidence="7">
        <name>Zn(2+)</name>
        <dbReference type="ChEBI" id="CHEBI:29105"/>
    </cofactor>
    <text evidence="7">Binds 1 zinc ion.</text>
</comment>
<evidence type="ECO:0000256" key="6">
    <source>
        <dbReference type="ARBA" id="ARBA00022833"/>
    </source>
</evidence>
<dbReference type="EC" id="3.1.-.-" evidence="7"/>
<proteinExistence type="inferred from homology"/>
<sequence>MTATHRPSPEIDLSDAQSHLRLDHDLVRAMARRALELEGIRGGSLSIAVVDDRAILEVNRAHLDHDWPTDVISFLFSEPGDPGDFSGEVVISAEMAASVASRCGLDPISEFALYLVHGVLHLCGYDDLTDEGRARMREREDEVLSALGISPPPRGDDQEAGTAPSGWEGGL</sequence>
<keyword evidence="7" id="KW-0963">Cytoplasm</keyword>
<accession>A0A518H6Z4</accession>
<dbReference type="SUPFAM" id="SSF55486">
    <property type="entry name" value="Metalloproteases ('zincins'), catalytic domain"/>
    <property type="match status" value="1"/>
</dbReference>
<evidence type="ECO:0000256" key="3">
    <source>
        <dbReference type="ARBA" id="ARBA00022723"/>
    </source>
</evidence>
<dbReference type="AlphaFoldDB" id="A0A518H6Z4"/>